<sequence length="45" mass="4708">MPLLFWGLGGFGVGSLFGLSAGKGLNKVLLVVLFVASLMWLKGGR</sequence>
<accession>A0AA43FZP4</accession>
<gene>
    <name evidence="1" type="ORF">L8R85_18110</name>
</gene>
<dbReference type="EMBL" id="JAKMYX010000080">
    <property type="protein sequence ID" value="MDH5922943.1"/>
    <property type="molecule type" value="Genomic_DNA"/>
</dbReference>
<name>A0AA43FZP4_VIBSP</name>
<proteinExistence type="predicted"/>
<comment type="caution">
    <text evidence="1">The sequence shown here is derived from an EMBL/GenBank/DDBJ whole genome shotgun (WGS) entry which is preliminary data.</text>
</comment>
<evidence type="ECO:0000313" key="2">
    <source>
        <dbReference type="Proteomes" id="UP001159663"/>
    </source>
</evidence>
<reference evidence="1" key="1">
    <citation type="submission" date="2022-01" db="EMBL/GenBank/DDBJ databases">
        <title>Vibrio aestuarianus Clade A and Clade B isolates are associated with Pacific oyster (Crassostrea gigas) disease outbreaks across Ireland.</title>
        <authorList>
            <person name="Coyle N."/>
            <person name="O'Toole C."/>
            <person name="Thomas J.C.L."/>
            <person name="Ryder D."/>
            <person name="Cheslett D."/>
            <person name="Feist S."/>
            <person name="Bean T."/>
            <person name="Joseph A."/>
            <person name="Waina A."/>
            <person name="Feil E."/>
            <person name="Verner-Jeffreys D.W."/>
        </authorList>
    </citation>
    <scope>NUCLEOTIDE SEQUENCE</scope>
    <source>
        <strain evidence="1">S/17/14 A</strain>
    </source>
</reference>
<protein>
    <submittedName>
        <fullName evidence="1">Uncharacterized protein</fullName>
    </submittedName>
</protein>
<dbReference type="AlphaFoldDB" id="A0AA43FZP4"/>
<organism evidence="1 2">
    <name type="scientific">Vibrio splendidus</name>
    <dbReference type="NCBI Taxonomy" id="29497"/>
    <lineage>
        <taxon>Bacteria</taxon>
        <taxon>Pseudomonadati</taxon>
        <taxon>Pseudomonadota</taxon>
        <taxon>Gammaproteobacteria</taxon>
        <taxon>Vibrionales</taxon>
        <taxon>Vibrionaceae</taxon>
        <taxon>Vibrio</taxon>
    </lineage>
</organism>
<dbReference type="RefSeq" id="WP_016787083.1">
    <property type="nucleotide sequence ID" value="NZ_JAKMYJ010000069.1"/>
</dbReference>
<evidence type="ECO:0000313" key="1">
    <source>
        <dbReference type="EMBL" id="MDH5922943.1"/>
    </source>
</evidence>
<dbReference type="Proteomes" id="UP001159663">
    <property type="component" value="Unassembled WGS sequence"/>
</dbReference>